<proteinExistence type="inferred from homology"/>
<gene>
    <name evidence="5" type="ORF">SAMN05443575_3835</name>
</gene>
<keyword evidence="6" id="KW-1185">Reference proteome</keyword>
<evidence type="ECO:0000259" key="4">
    <source>
        <dbReference type="Pfam" id="PF06276"/>
    </source>
</evidence>
<dbReference type="InterPro" id="IPR007310">
    <property type="entry name" value="Aerobactin_biosyn_IucA/IucC_N"/>
</dbReference>
<feature type="domain" description="Aerobactin siderophore biosynthesis IucA/IucC N-terminal" evidence="3">
    <location>
        <begin position="132"/>
        <end position="378"/>
    </location>
</feature>
<dbReference type="InterPro" id="IPR022770">
    <property type="entry name" value="IucA/IucC-like_C"/>
</dbReference>
<dbReference type="PANTHER" id="PTHR34384">
    <property type="entry name" value="L-2,3-DIAMINOPROPANOATE--CITRATE LIGASE"/>
    <property type="match status" value="1"/>
</dbReference>
<evidence type="ECO:0000313" key="5">
    <source>
        <dbReference type="EMBL" id="SHH42537.1"/>
    </source>
</evidence>
<evidence type="ECO:0000259" key="3">
    <source>
        <dbReference type="Pfam" id="PF04183"/>
    </source>
</evidence>
<dbReference type="RefSeq" id="WP_073392039.1">
    <property type="nucleotide sequence ID" value="NZ_FQVU01000006.1"/>
</dbReference>
<dbReference type="OrthoDB" id="495728at2"/>
<accession>A0A1M5SVM2</accession>
<sequence length="578" mass="63528">MTGHLAPDRLAVAQRALVTKALSEFAHERVICPVEDGDGYVVPAADGVRYVFRARRLPLDHWVVDPGSVRRVAGGETTPLDAQQLVHDLQPQLGLSDDDLPVYLEELASTLAGRMWKLRPDAPTSANLLDASFQQLEAAMTEGHPAFVANNGRLGYGVADHAAYAPETGARVRLVWLAVRRDRSVFATVRDLTYDELLAREFHPAQRAAFAAVLTDLALDPADYRVLPCHPWQWDNKVAVSLAPEVARHDIVYLGESADEYQAQQSVRTFYNTSHPERAYVKTALSVLNMGFMRGLSPKYMTATPAVNDWVADVVRGDGTLRDAGFDVLREIAAVGFHPRAYDGTSGHGKLLSGLWRESPASRVEDGERLATMTSLLHVDAKGTPYVAELVAASGLAPRTWVRRYLDAYLVPVLHCFYAHELVFMPHGENVILVLRDHVPVRLLMKDIGEEVAVLSETAPLPPEIERIRANVPDELQLLSVFVDVLDCFLRFLAGLLDDAGVLPAADFWTVARDCAREYQAAHPELAARFAAHDLFAPAFELSCLNRLQLRNNRQMVDLADPASALALAGPIANPLAG</sequence>
<organism evidence="5 6">
    <name type="scientific">Jatrophihabitans endophyticus</name>
    <dbReference type="NCBI Taxonomy" id="1206085"/>
    <lineage>
        <taxon>Bacteria</taxon>
        <taxon>Bacillati</taxon>
        <taxon>Actinomycetota</taxon>
        <taxon>Actinomycetes</taxon>
        <taxon>Jatrophihabitantales</taxon>
        <taxon>Jatrophihabitantaceae</taxon>
        <taxon>Jatrophihabitans</taxon>
    </lineage>
</organism>
<dbReference type="GO" id="GO:0016881">
    <property type="term" value="F:acid-amino acid ligase activity"/>
    <property type="evidence" value="ECO:0007669"/>
    <property type="project" value="UniProtKB-ARBA"/>
</dbReference>
<dbReference type="InterPro" id="IPR037455">
    <property type="entry name" value="LucA/IucC-like"/>
</dbReference>
<name>A0A1M5SVM2_9ACTN</name>
<dbReference type="Proteomes" id="UP000186132">
    <property type="component" value="Unassembled WGS sequence"/>
</dbReference>
<dbReference type="PANTHER" id="PTHR34384:SF6">
    <property type="entry name" value="STAPHYLOFERRIN B SYNTHASE"/>
    <property type="match status" value="1"/>
</dbReference>
<dbReference type="STRING" id="1206085.SAMN05443575_3835"/>
<feature type="domain" description="Aerobactin siderophore biosynthesis IucA/IucC-like C-terminal" evidence="4">
    <location>
        <begin position="400"/>
        <end position="557"/>
    </location>
</feature>
<dbReference type="EMBL" id="FQVU01000006">
    <property type="protein sequence ID" value="SHH42537.1"/>
    <property type="molecule type" value="Genomic_DNA"/>
</dbReference>
<evidence type="ECO:0000313" key="6">
    <source>
        <dbReference type="Proteomes" id="UP000186132"/>
    </source>
</evidence>
<dbReference type="AlphaFoldDB" id="A0A1M5SVM2"/>
<comment type="pathway">
    <text evidence="1">Siderophore biosynthesis.</text>
</comment>
<dbReference type="Gene3D" id="1.10.510.40">
    <property type="match status" value="1"/>
</dbReference>
<dbReference type="Pfam" id="PF06276">
    <property type="entry name" value="FhuF"/>
    <property type="match status" value="1"/>
</dbReference>
<dbReference type="GO" id="GO:0019290">
    <property type="term" value="P:siderophore biosynthetic process"/>
    <property type="evidence" value="ECO:0007669"/>
    <property type="project" value="InterPro"/>
</dbReference>
<evidence type="ECO:0000256" key="1">
    <source>
        <dbReference type="ARBA" id="ARBA00004924"/>
    </source>
</evidence>
<comment type="similarity">
    <text evidence="2">Belongs to the IucA/IucC family.</text>
</comment>
<reference evidence="5 6" key="1">
    <citation type="submission" date="2016-11" db="EMBL/GenBank/DDBJ databases">
        <authorList>
            <person name="Jaros S."/>
            <person name="Januszkiewicz K."/>
            <person name="Wedrychowicz H."/>
        </authorList>
    </citation>
    <scope>NUCLEOTIDE SEQUENCE [LARGE SCALE GENOMIC DNA]</scope>
    <source>
        <strain evidence="5 6">DSM 45627</strain>
    </source>
</reference>
<dbReference type="Gene3D" id="6.10.250.3370">
    <property type="match status" value="1"/>
</dbReference>
<protein>
    <submittedName>
        <fullName evidence="5">Siderophore synthetase component</fullName>
    </submittedName>
</protein>
<dbReference type="Pfam" id="PF04183">
    <property type="entry name" value="IucA_IucC"/>
    <property type="match status" value="1"/>
</dbReference>
<dbReference type="Gene3D" id="3.30.310.280">
    <property type="match status" value="1"/>
</dbReference>
<evidence type="ECO:0000256" key="2">
    <source>
        <dbReference type="ARBA" id="ARBA00007832"/>
    </source>
</evidence>